<dbReference type="AlphaFoldDB" id="A0A372NY11"/>
<evidence type="ECO:0000256" key="3">
    <source>
        <dbReference type="ARBA" id="ARBA00023159"/>
    </source>
</evidence>
<dbReference type="PANTHER" id="PTHR46796">
    <property type="entry name" value="HTH-TYPE TRANSCRIPTIONAL ACTIVATOR RHAS-RELATED"/>
    <property type="match status" value="1"/>
</dbReference>
<comment type="caution">
    <text evidence="6">The sequence shown here is derived from an EMBL/GenBank/DDBJ whole genome shotgun (WGS) entry which is preliminary data.</text>
</comment>
<keyword evidence="3" id="KW-0010">Activator</keyword>
<dbReference type="Pfam" id="PF12833">
    <property type="entry name" value="HTH_18"/>
    <property type="match status" value="1"/>
</dbReference>
<dbReference type="Proteomes" id="UP000264217">
    <property type="component" value="Unassembled WGS sequence"/>
</dbReference>
<reference evidence="6 7" key="1">
    <citation type="submission" date="2018-08" db="EMBL/GenBank/DDBJ databases">
        <title>Mucilaginibacter sp. MYSH2.</title>
        <authorList>
            <person name="Seo T."/>
        </authorList>
    </citation>
    <scope>NUCLEOTIDE SEQUENCE [LARGE SCALE GENOMIC DNA]</scope>
    <source>
        <strain evidence="6 7">MYSH2</strain>
    </source>
</reference>
<evidence type="ECO:0000256" key="2">
    <source>
        <dbReference type="ARBA" id="ARBA00023125"/>
    </source>
</evidence>
<dbReference type="EMBL" id="QWDC01000001">
    <property type="protein sequence ID" value="RFZ95008.1"/>
    <property type="molecule type" value="Genomic_DNA"/>
</dbReference>
<dbReference type="InterPro" id="IPR050204">
    <property type="entry name" value="AraC_XylS_family_regulators"/>
</dbReference>
<evidence type="ECO:0000256" key="1">
    <source>
        <dbReference type="ARBA" id="ARBA00023015"/>
    </source>
</evidence>
<dbReference type="Pfam" id="PF02311">
    <property type="entry name" value="AraC_binding"/>
    <property type="match status" value="1"/>
</dbReference>
<keyword evidence="7" id="KW-1185">Reference proteome</keyword>
<dbReference type="InterPro" id="IPR003313">
    <property type="entry name" value="AraC-bd"/>
</dbReference>
<dbReference type="OrthoDB" id="511992at2"/>
<keyword evidence="4" id="KW-0804">Transcription</keyword>
<protein>
    <submittedName>
        <fullName evidence="6">AraC family transcriptional regulator</fullName>
    </submittedName>
</protein>
<dbReference type="Gene3D" id="1.10.10.60">
    <property type="entry name" value="Homeodomain-like"/>
    <property type="match status" value="1"/>
</dbReference>
<accession>A0A372NY11</accession>
<sequence length="276" mass="31261">MKTLKTGEFYGQTNQTLHLDFATITDTEYTHDRVGWHYHENAYFTFILQGNVIEGNKKEVYTCTPGSLLFHNWQDPHYNIKPKGYTRGFQIEINNNWLAQADIDIQNLQGSFSIDNPQVKLLFYRLFKESKANDDASIPATEALLLQVLAGMDSSAVTGSRNRPDWVKQVKEAIADDLSHKFTLKELATTANVHPAHLSRDFSKYFNTNLGEYIRAMRVEKALSLMHSGKLSLTEIAMQCGFADQSHFLRCFKTFNADKPSAYRAVLAGGSTITHP</sequence>
<dbReference type="SUPFAM" id="SSF46689">
    <property type="entry name" value="Homeodomain-like"/>
    <property type="match status" value="2"/>
</dbReference>
<dbReference type="SUPFAM" id="SSF51215">
    <property type="entry name" value="Regulatory protein AraC"/>
    <property type="match status" value="1"/>
</dbReference>
<dbReference type="GO" id="GO:0043565">
    <property type="term" value="F:sequence-specific DNA binding"/>
    <property type="evidence" value="ECO:0007669"/>
    <property type="project" value="InterPro"/>
</dbReference>
<dbReference type="InterPro" id="IPR018060">
    <property type="entry name" value="HTH_AraC"/>
</dbReference>
<dbReference type="SMART" id="SM00342">
    <property type="entry name" value="HTH_ARAC"/>
    <property type="match status" value="1"/>
</dbReference>
<dbReference type="InterPro" id="IPR037923">
    <property type="entry name" value="HTH-like"/>
</dbReference>
<feature type="domain" description="HTH araC/xylS-type" evidence="5">
    <location>
        <begin position="168"/>
        <end position="266"/>
    </location>
</feature>
<gene>
    <name evidence="6" type="ORF">D0C36_05630</name>
</gene>
<evidence type="ECO:0000256" key="4">
    <source>
        <dbReference type="ARBA" id="ARBA00023163"/>
    </source>
</evidence>
<dbReference type="PROSITE" id="PS00041">
    <property type="entry name" value="HTH_ARAC_FAMILY_1"/>
    <property type="match status" value="1"/>
</dbReference>
<dbReference type="PROSITE" id="PS01124">
    <property type="entry name" value="HTH_ARAC_FAMILY_2"/>
    <property type="match status" value="1"/>
</dbReference>
<dbReference type="InterPro" id="IPR018062">
    <property type="entry name" value="HTH_AraC-typ_CS"/>
</dbReference>
<evidence type="ECO:0000313" key="7">
    <source>
        <dbReference type="Proteomes" id="UP000264217"/>
    </source>
</evidence>
<keyword evidence="1" id="KW-0805">Transcription regulation</keyword>
<evidence type="ECO:0000259" key="5">
    <source>
        <dbReference type="PROSITE" id="PS01124"/>
    </source>
</evidence>
<dbReference type="RefSeq" id="WP_117390565.1">
    <property type="nucleotide sequence ID" value="NZ_QWDC01000001.1"/>
</dbReference>
<proteinExistence type="predicted"/>
<dbReference type="InterPro" id="IPR009057">
    <property type="entry name" value="Homeodomain-like_sf"/>
</dbReference>
<dbReference type="GO" id="GO:0003700">
    <property type="term" value="F:DNA-binding transcription factor activity"/>
    <property type="evidence" value="ECO:0007669"/>
    <property type="project" value="InterPro"/>
</dbReference>
<organism evidence="6 7">
    <name type="scientific">Mucilaginibacter conchicola</name>
    <dbReference type="NCBI Taxonomy" id="2303333"/>
    <lineage>
        <taxon>Bacteria</taxon>
        <taxon>Pseudomonadati</taxon>
        <taxon>Bacteroidota</taxon>
        <taxon>Sphingobacteriia</taxon>
        <taxon>Sphingobacteriales</taxon>
        <taxon>Sphingobacteriaceae</taxon>
        <taxon>Mucilaginibacter</taxon>
    </lineage>
</organism>
<keyword evidence="2" id="KW-0238">DNA-binding</keyword>
<evidence type="ECO:0000313" key="6">
    <source>
        <dbReference type="EMBL" id="RFZ95008.1"/>
    </source>
</evidence>
<name>A0A372NY11_9SPHI</name>